<feature type="transmembrane region" description="Helical" evidence="7">
    <location>
        <begin position="180"/>
        <end position="201"/>
    </location>
</feature>
<keyword evidence="1" id="KW-0813">Transport</keyword>
<reference evidence="9 10" key="1">
    <citation type="journal article" date="2011" name="J. Bacteriol.">
        <title>Genome sequence of the mercury-methylating and pleomorphic Desulfovibrio africanus Strain Walvis Bay.</title>
        <authorList>
            <person name="Brown S.D."/>
            <person name="Wall J.D."/>
            <person name="Kucken A.M."/>
            <person name="Gilmour C.C."/>
            <person name="Podar M."/>
            <person name="Brandt C.C."/>
            <person name="Teshima H."/>
            <person name="Detter J.C."/>
            <person name="Han C.S."/>
            <person name="Land M.L."/>
            <person name="Lucas S."/>
            <person name="Han J."/>
            <person name="Pennacchio L."/>
            <person name="Nolan M."/>
            <person name="Pitluck S."/>
            <person name="Woyke T."/>
            <person name="Goodwin L."/>
            <person name="Palumbo A.V."/>
            <person name="Elias D.A."/>
        </authorList>
    </citation>
    <scope>NUCLEOTIDE SEQUENCE [LARGE SCALE GENOMIC DNA]</scope>
    <source>
        <strain evidence="9 10">Walvis Bay</strain>
    </source>
</reference>
<dbReference type="STRING" id="690850.Desaf_0790"/>
<evidence type="ECO:0000313" key="10">
    <source>
        <dbReference type="Proteomes" id="UP000007844"/>
    </source>
</evidence>
<keyword evidence="7" id="KW-0812">Transmembrane</keyword>
<dbReference type="SUPFAM" id="SSF54862">
    <property type="entry name" value="4Fe-4S ferredoxins"/>
    <property type="match status" value="1"/>
</dbReference>
<feature type="transmembrane region" description="Helical" evidence="7">
    <location>
        <begin position="109"/>
        <end position="131"/>
    </location>
</feature>
<dbReference type="PROSITE" id="PS51379">
    <property type="entry name" value="4FE4S_FER_2"/>
    <property type="match status" value="1"/>
</dbReference>
<evidence type="ECO:0000259" key="8">
    <source>
        <dbReference type="PROSITE" id="PS51379"/>
    </source>
</evidence>
<dbReference type="PANTHER" id="PTHR30176:SF3">
    <property type="entry name" value="FERREDOXIN-TYPE PROTEIN NAPH"/>
    <property type="match status" value="1"/>
</dbReference>
<evidence type="ECO:0000256" key="4">
    <source>
        <dbReference type="ARBA" id="ARBA00022982"/>
    </source>
</evidence>
<dbReference type="GO" id="GO:0046872">
    <property type="term" value="F:metal ion binding"/>
    <property type="evidence" value="ECO:0007669"/>
    <property type="project" value="UniProtKB-KW"/>
</dbReference>
<dbReference type="KEGG" id="daf:Desaf_0790"/>
<feature type="transmembrane region" description="Helical" evidence="7">
    <location>
        <begin position="331"/>
        <end position="352"/>
    </location>
</feature>
<keyword evidence="10" id="KW-1185">Reference proteome</keyword>
<dbReference type="HOGENOM" id="CLU_050827_0_0_7"/>
<keyword evidence="7" id="KW-0472">Membrane</keyword>
<evidence type="ECO:0000313" key="9">
    <source>
        <dbReference type="EMBL" id="EGJ49141.1"/>
    </source>
</evidence>
<organism evidence="9 10">
    <name type="scientific">Desulfocurvibacter africanus subsp. africanus str. Walvis Bay</name>
    <dbReference type="NCBI Taxonomy" id="690850"/>
    <lineage>
        <taxon>Bacteria</taxon>
        <taxon>Pseudomonadati</taxon>
        <taxon>Thermodesulfobacteriota</taxon>
        <taxon>Desulfovibrionia</taxon>
        <taxon>Desulfovibrionales</taxon>
        <taxon>Desulfovibrionaceae</taxon>
        <taxon>Desulfocurvibacter</taxon>
    </lineage>
</organism>
<sequence>MQECDVDQCQGLILILQSNIMSKRTSVFQRILQAPTLAATLACLLLSAHFLRLGQPGLTTAWAGMAALALSPWAFVRPVLCLALAAGALVWIDTGINLLQFRLAAGLDWLRMAAILGGMSLFTLGSAVLMVRRAGQGAYPFWEERAAPMAAAFLLTAGLLGIVQAMAPLPLLLAERYLPGWGHAEIFLLSLYAAWICGLLLDPHKSPRVRPRIWLFFSVAFFLQLVLGLAGLERMLMTGKLHLPVPALIAAGPIYRGGGFFMAILFGVSALLAGPAWCSHLCYIGAWDDQASRRSGRRPKPMTRTAWAVRAAIAAFAFLAAWLMRQLGVPVGVAVWSAAAFGLAGVGVMLLLSRRRGSMVHCTTYCPMGLAANLLGKLSPWRLRIDKDCGHCGKCAAACRYGALDGSAFTRGKPGLSCSLCGDCLPRCPHGFIRYSFPGVSSTTARAAFLVAMSVLHATFLGVARM</sequence>
<evidence type="ECO:0000256" key="2">
    <source>
        <dbReference type="ARBA" id="ARBA00022485"/>
    </source>
</evidence>
<keyword evidence="4" id="KW-0249">Electron transport</keyword>
<dbReference type="Pfam" id="PF12801">
    <property type="entry name" value="Fer4_5"/>
    <property type="match status" value="2"/>
</dbReference>
<feature type="transmembrane region" description="Helical" evidence="7">
    <location>
        <begin position="213"/>
        <end position="232"/>
    </location>
</feature>
<proteinExistence type="predicted"/>
<evidence type="ECO:0000256" key="5">
    <source>
        <dbReference type="ARBA" id="ARBA00023004"/>
    </source>
</evidence>
<dbReference type="AlphaFoldDB" id="F3YUW4"/>
<dbReference type="Proteomes" id="UP000007844">
    <property type="component" value="Chromosome"/>
</dbReference>
<keyword evidence="7" id="KW-1133">Transmembrane helix</keyword>
<feature type="transmembrane region" description="Helical" evidence="7">
    <location>
        <begin position="260"/>
        <end position="286"/>
    </location>
</feature>
<keyword evidence="6" id="KW-0411">Iron-sulfur</keyword>
<dbReference type="InterPro" id="IPR051684">
    <property type="entry name" value="Electron_Trans/Redox"/>
</dbReference>
<dbReference type="InterPro" id="IPR017896">
    <property type="entry name" value="4Fe4S_Fe-S-bd"/>
</dbReference>
<feature type="transmembrane region" description="Helical" evidence="7">
    <location>
        <begin position="31"/>
        <end position="51"/>
    </location>
</feature>
<keyword evidence="2" id="KW-0004">4Fe-4S</keyword>
<gene>
    <name evidence="9" type="ORF">Desaf_0790</name>
</gene>
<evidence type="ECO:0000256" key="1">
    <source>
        <dbReference type="ARBA" id="ARBA00022448"/>
    </source>
</evidence>
<evidence type="ECO:0000256" key="7">
    <source>
        <dbReference type="SAM" id="Phobius"/>
    </source>
</evidence>
<keyword evidence="5" id="KW-0408">Iron</keyword>
<dbReference type="Gene3D" id="3.30.70.20">
    <property type="match status" value="1"/>
</dbReference>
<dbReference type="PROSITE" id="PS00198">
    <property type="entry name" value="4FE4S_FER_1"/>
    <property type="match status" value="1"/>
</dbReference>
<dbReference type="EMBL" id="CP003221">
    <property type="protein sequence ID" value="EGJ49141.1"/>
    <property type="molecule type" value="Genomic_DNA"/>
</dbReference>
<dbReference type="PANTHER" id="PTHR30176">
    <property type="entry name" value="FERREDOXIN-TYPE PROTEIN NAPH"/>
    <property type="match status" value="1"/>
</dbReference>
<keyword evidence="3" id="KW-0479">Metal-binding</keyword>
<feature type="transmembrane region" description="Helical" evidence="7">
    <location>
        <begin position="152"/>
        <end position="174"/>
    </location>
</feature>
<name>F3YUW4_DESAF</name>
<dbReference type="GO" id="GO:0051539">
    <property type="term" value="F:4 iron, 4 sulfur cluster binding"/>
    <property type="evidence" value="ECO:0007669"/>
    <property type="project" value="UniProtKB-KW"/>
</dbReference>
<dbReference type="GO" id="GO:0005886">
    <property type="term" value="C:plasma membrane"/>
    <property type="evidence" value="ECO:0007669"/>
    <property type="project" value="TreeGrafter"/>
</dbReference>
<evidence type="ECO:0000256" key="3">
    <source>
        <dbReference type="ARBA" id="ARBA00022723"/>
    </source>
</evidence>
<feature type="domain" description="4Fe-4S ferredoxin-type" evidence="8">
    <location>
        <begin position="381"/>
        <end position="409"/>
    </location>
</feature>
<feature type="transmembrane region" description="Helical" evidence="7">
    <location>
        <begin position="307"/>
        <end position="325"/>
    </location>
</feature>
<dbReference type="eggNOG" id="COG0348">
    <property type="taxonomic scope" value="Bacteria"/>
</dbReference>
<evidence type="ECO:0000256" key="6">
    <source>
        <dbReference type="ARBA" id="ARBA00023014"/>
    </source>
</evidence>
<protein>
    <submittedName>
        <fullName evidence="9">4Fe-4S ferredoxin iron-sulfur binding domain-containing protein</fullName>
    </submittedName>
</protein>
<dbReference type="InterPro" id="IPR017900">
    <property type="entry name" value="4Fe4S_Fe_S_CS"/>
</dbReference>
<accession>F3YUW4</accession>